<keyword evidence="4 6" id="KW-1133">Transmembrane helix</keyword>
<dbReference type="SUPFAM" id="SSF103473">
    <property type="entry name" value="MFS general substrate transporter"/>
    <property type="match status" value="1"/>
</dbReference>
<dbReference type="RefSeq" id="WP_173141567.1">
    <property type="nucleotide sequence ID" value="NZ_CBCSGW010000048.1"/>
</dbReference>
<name>A0ABX2FGB4_9PSEU</name>
<reference evidence="8 9" key="1">
    <citation type="submission" date="2020-01" db="EMBL/GenBank/DDBJ databases">
        <title>Kibdelosporangium persica a novel Actinomycetes from a hot desert in Iran.</title>
        <authorList>
            <person name="Safaei N."/>
            <person name="Zaburannyi N."/>
            <person name="Mueller R."/>
            <person name="Wink J."/>
        </authorList>
    </citation>
    <scope>NUCLEOTIDE SEQUENCE [LARGE SCALE GENOMIC DNA]</scope>
    <source>
        <strain evidence="8 9">4NS15</strain>
    </source>
</reference>
<accession>A0ABX2FGB4</accession>
<dbReference type="PANTHER" id="PTHR12778:SF10">
    <property type="entry name" value="MAJOR FACILITATOR SUPERFAMILY DOMAIN-CONTAINING PROTEIN 3"/>
    <property type="match status" value="1"/>
</dbReference>
<evidence type="ECO:0000256" key="3">
    <source>
        <dbReference type="ARBA" id="ARBA00022692"/>
    </source>
</evidence>
<feature type="transmembrane region" description="Helical" evidence="6">
    <location>
        <begin position="302"/>
        <end position="327"/>
    </location>
</feature>
<feature type="transmembrane region" description="Helical" evidence="6">
    <location>
        <begin position="101"/>
        <end position="122"/>
    </location>
</feature>
<evidence type="ECO:0000256" key="2">
    <source>
        <dbReference type="ARBA" id="ARBA00022448"/>
    </source>
</evidence>
<feature type="transmembrane region" description="Helical" evidence="6">
    <location>
        <begin position="143"/>
        <end position="164"/>
    </location>
</feature>
<evidence type="ECO:0000313" key="9">
    <source>
        <dbReference type="Proteomes" id="UP000763557"/>
    </source>
</evidence>
<comment type="subcellular location">
    <subcellularLocation>
        <location evidence="1">Cell membrane</location>
        <topology evidence="1">Multi-pass membrane protein</topology>
    </subcellularLocation>
</comment>
<keyword evidence="5 6" id="KW-0472">Membrane</keyword>
<feature type="transmembrane region" description="Helical" evidence="6">
    <location>
        <begin position="278"/>
        <end position="296"/>
    </location>
</feature>
<feature type="transmembrane region" description="Helical" evidence="6">
    <location>
        <begin position="76"/>
        <end position="95"/>
    </location>
</feature>
<evidence type="ECO:0000256" key="5">
    <source>
        <dbReference type="ARBA" id="ARBA00023136"/>
    </source>
</evidence>
<keyword evidence="2" id="KW-0813">Transport</keyword>
<organism evidence="8 9">
    <name type="scientific">Kibdelosporangium persicum</name>
    <dbReference type="NCBI Taxonomy" id="2698649"/>
    <lineage>
        <taxon>Bacteria</taxon>
        <taxon>Bacillati</taxon>
        <taxon>Actinomycetota</taxon>
        <taxon>Actinomycetes</taxon>
        <taxon>Pseudonocardiales</taxon>
        <taxon>Pseudonocardiaceae</taxon>
        <taxon>Kibdelosporangium</taxon>
    </lineage>
</organism>
<dbReference type="Proteomes" id="UP000763557">
    <property type="component" value="Unassembled WGS sequence"/>
</dbReference>
<evidence type="ECO:0000256" key="6">
    <source>
        <dbReference type="SAM" id="Phobius"/>
    </source>
</evidence>
<dbReference type="InterPro" id="IPR011701">
    <property type="entry name" value="MFS"/>
</dbReference>
<dbReference type="InterPro" id="IPR036259">
    <property type="entry name" value="MFS_trans_sf"/>
</dbReference>
<comment type="caution">
    <text evidence="8">The sequence shown here is derived from an EMBL/GenBank/DDBJ whole genome shotgun (WGS) entry which is preliminary data.</text>
</comment>
<feature type="transmembrane region" description="Helical" evidence="6">
    <location>
        <begin position="248"/>
        <end position="271"/>
    </location>
</feature>
<feature type="transmembrane region" description="Helical" evidence="6">
    <location>
        <begin position="372"/>
        <end position="390"/>
    </location>
</feature>
<keyword evidence="9" id="KW-1185">Reference proteome</keyword>
<evidence type="ECO:0000313" key="8">
    <source>
        <dbReference type="EMBL" id="NRN70451.1"/>
    </source>
</evidence>
<gene>
    <name evidence="8" type="ORF">GC106_77210</name>
</gene>
<dbReference type="InterPro" id="IPR020846">
    <property type="entry name" value="MFS_dom"/>
</dbReference>
<dbReference type="PROSITE" id="PS50850">
    <property type="entry name" value="MFS"/>
    <property type="match status" value="1"/>
</dbReference>
<feature type="transmembrane region" description="Helical" evidence="6">
    <location>
        <begin position="213"/>
        <end position="236"/>
    </location>
</feature>
<protein>
    <submittedName>
        <fullName evidence="8">Nitrate/nitrite transporter NarK</fullName>
    </submittedName>
</protein>
<feature type="transmembrane region" description="Helical" evidence="6">
    <location>
        <begin position="347"/>
        <end position="366"/>
    </location>
</feature>
<evidence type="ECO:0000256" key="1">
    <source>
        <dbReference type="ARBA" id="ARBA00004651"/>
    </source>
</evidence>
<dbReference type="InterPro" id="IPR004752">
    <property type="entry name" value="AmpG_permease/AT-1"/>
</dbReference>
<dbReference type="PANTHER" id="PTHR12778">
    <property type="entry name" value="SOLUTE CARRIER FAMILY 33 ACETYL-COA TRANSPORTER -RELATED"/>
    <property type="match status" value="1"/>
</dbReference>
<proteinExistence type="predicted"/>
<dbReference type="EMBL" id="JAAATY010000039">
    <property type="protein sequence ID" value="NRN70451.1"/>
    <property type="molecule type" value="Genomic_DNA"/>
</dbReference>
<evidence type="ECO:0000256" key="4">
    <source>
        <dbReference type="ARBA" id="ARBA00022989"/>
    </source>
</evidence>
<feature type="transmembrane region" description="Helical" evidence="6">
    <location>
        <begin position="170"/>
        <end position="187"/>
    </location>
</feature>
<feature type="transmembrane region" description="Helical" evidence="6">
    <location>
        <begin position="12"/>
        <end position="35"/>
    </location>
</feature>
<dbReference type="Gene3D" id="1.20.1250.20">
    <property type="entry name" value="MFS general substrate transporter like domains"/>
    <property type="match status" value="1"/>
</dbReference>
<keyword evidence="3 6" id="KW-0812">Transmembrane</keyword>
<dbReference type="Pfam" id="PF07690">
    <property type="entry name" value="MFS_1"/>
    <property type="match status" value="1"/>
</dbReference>
<feature type="transmembrane region" description="Helical" evidence="6">
    <location>
        <begin position="47"/>
        <end position="64"/>
    </location>
</feature>
<feature type="domain" description="Major facilitator superfamily (MFS) profile" evidence="7">
    <location>
        <begin position="1"/>
        <end position="394"/>
    </location>
</feature>
<evidence type="ECO:0000259" key="7">
    <source>
        <dbReference type="PROSITE" id="PS50850"/>
    </source>
</evidence>
<sequence length="399" mass="41746">MGDIRQTTAGRRYAVLAALYLVADIGYSFFFGALHTILLRGGVPLEQLALINLLGLLYAGRFLLGPLVDRIGTYRGWLMITQVVLVVVWFAMASADPVADLPSVLVLMAAGLAVSAFHDTAMNGLAVRLLPPGERGMGNGIQAGMASVSIVLGAGGALLLYSYAGWGVTVSALGVLYLVPFGVLLFVPEPPGERRRTPGLPLVTLFKHRRLRVWTLFVVPLFALGMYVATAIQAPMMLAANWSLDRIAVVQSTVSGLVGLAAGLGAGALVTRLGRRRSVVAMGGFQVFALASLLPLSHGGSVLALDIAAVLTVTVGYAGTVVCVFTVSMDQARPESAATDFTLQTSVLGVLRLVVSSAGLAVAGFVGFPSLIGLSVLLAVAGTYITARWLRGHKSMELV</sequence>